<sequence>MNWDPELESFQMDFVTSKARFPAMVSAWGTGKTMCGILKAMENSIEYPGNLGLVVRSSFRDLKDSTMKDFTKYTGIRVPSSQDVKLSNGSQIMFRHLDQLAGIKQNINLGWFFIEQAEEFDTPEEFDMLDGRLRREGCFRQGFIIANANGHNWIWRRFVNKGGNEYMCNVELPSEFDGLGYTGYASCVEAITFDNKRNLPPDFLGSLKIKKEINPCQYRRYVLNSHEDTDTADVCIPYDHLIRAVNADIFCLHNKRRVVCCDPAEFGNDKTVIMAMEEGKVIDVEALRKKEPMETAGRIVRMRRKHNAQLSVIDSIGIGAGIRSRLGELGENVLGVNVGMKSDDPENFRNLKAEIWMNAQEWFRENKVSLPDNDELIEDLASVKYLVTSKGQIAIEKKDDTIKRLGRSPDMGDCFVLGLYGLKGIGFDPVVEYEEEDSDLANSYSVQTVF</sequence>
<feature type="domain" description="Phage terminase large subunit N-terminal" evidence="1">
    <location>
        <begin position="23"/>
        <end position="222"/>
    </location>
</feature>
<accession>A0A0F9NM02</accession>
<reference evidence="2" key="1">
    <citation type="journal article" date="2015" name="Nature">
        <title>Complex archaea that bridge the gap between prokaryotes and eukaryotes.</title>
        <authorList>
            <person name="Spang A."/>
            <person name="Saw J.H."/>
            <person name="Jorgensen S.L."/>
            <person name="Zaremba-Niedzwiedzka K."/>
            <person name="Martijn J."/>
            <person name="Lind A.E."/>
            <person name="van Eijk R."/>
            <person name="Schleper C."/>
            <person name="Guy L."/>
            <person name="Ettema T.J."/>
        </authorList>
    </citation>
    <scope>NUCLEOTIDE SEQUENCE</scope>
</reference>
<dbReference type="InterPro" id="IPR035412">
    <property type="entry name" value="Terminase_L_N"/>
</dbReference>
<protein>
    <recommendedName>
        <fullName evidence="1">Phage terminase large subunit N-terminal domain-containing protein</fullName>
    </recommendedName>
</protein>
<evidence type="ECO:0000259" key="1">
    <source>
        <dbReference type="Pfam" id="PF04466"/>
    </source>
</evidence>
<dbReference type="EMBL" id="LAZR01003957">
    <property type="protein sequence ID" value="KKN13112.1"/>
    <property type="molecule type" value="Genomic_DNA"/>
</dbReference>
<organism evidence="2">
    <name type="scientific">marine sediment metagenome</name>
    <dbReference type="NCBI Taxonomy" id="412755"/>
    <lineage>
        <taxon>unclassified sequences</taxon>
        <taxon>metagenomes</taxon>
        <taxon>ecological metagenomes</taxon>
    </lineage>
</organism>
<dbReference type="Gene3D" id="3.40.50.300">
    <property type="entry name" value="P-loop containing nucleotide triphosphate hydrolases"/>
    <property type="match status" value="1"/>
</dbReference>
<proteinExistence type="predicted"/>
<dbReference type="Pfam" id="PF04466">
    <property type="entry name" value="Terminase_3"/>
    <property type="match status" value="1"/>
</dbReference>
<dbReference type="Gene3D" id="3.30.420.240">
    <property type="match status" value="1"/>
</dbReference>
<name>A0A0F9NM02_9ZZZZ</name>
<dbReference type="AlphaFoldDB" id="A0A0F9NM02"/>
<gene>
    <name evidence="2" type="ORF">LCGC14_1009650</name>
</gene>
<evidence type="ECO:0000313" key="2">
    <source>
        <dbReference type="EMBL" id="KKN13112.1"/>
    </source>
</evidence>
<dbReference type="InterPro" id="IPR027417">
    <property type="entry name" value="P-loop_NTPase"/>
</dbReference>
<comment type="caution">
    <text evidence="2">The sequence shown here is derived from an EMBL/GenBank/DDBJ whole genome shotgun (WGS) entry which is preliminary data.</text>
</comment>